<comment type="pathway">
    <text evidence="2 6">Metabolic intermediate biosynthesis; 5-phospho-alpha-D-ribose 1-diphosphate biosynthesis; 5-phospho-alpha-D-ribose 1-diphosphate from D-ribose 5-phosphate (route II): step 3/3.</text>
</comment>
<reference evidence="7 8" key="1">
    <citation type="journal article" date="2019" name="Syst. Appl. Microbiol.">
        <title>Microvirga tunisiensis sp. nov., a root nodule symbiotic bacterium isolated from Lupinus micranthus and L. luteus grown in Northern Tunisia.</title>
        <authorList>
            <person name="Msaddak A."/>
            <person name="Rejili M."/>
            <person name="Duran D."/>
            <person name="Mars M."/>
            <person name="Palacios J.M."/>
            <person name="Ruiz-Argueso T."/>
            <person name="Rey L."/>
            <person name="Imperial J."/>
        </authorList>
    </citation>
    <scope>NUCLEOTIDE SEQUENCE [LARGE SCALE GENOMIC DNA]</scope>
    <source>
        <strain evidence="7 8">Lmie10</strain>
    </source>
</reference>
<evidence type="ECO:0000256" key="2">
    <source>
        <dbReference type="ARBA" id="ARBA00005069"/>
    </source>
</evidence>
<dbReference type="InterPro" id="IPR012699">
    <property type="entry name" value="PhnN"/>
</dbReference>
<comment type="caution">
    <text evidence="7">The sequence shown here is derived from an EMBL/GenBank/DDBJ whole genome shotgun (WGS) entry which is preliminary data.</text>
</comment>
<feature type="binding site" evidence="6">
    <location>
        <begin position="12"/>
        <end position="19"/>
    </location>
    <ligand>
        <name>ATP</name>
        <dbReference type="ChEBI" id="CHEBI:30616"/>
    </ligand>
</feature>
<dbReference type="GO" id="GO:0005524">
    <property type="term" value="F:ATP binding"/>
    <property type="evidence" value="ECO:0007669"/>
    <property type="project" value="UniProtKB-KW"/>
</dbReference>
<organism evidence="7 8">
    <name type="scientific">Microvirga tunisiensis</name>
    <dbReference type="NCBI Taxonomy" id="2108360"/>
    <lineage>
        <taxon>Bacteria</taxon>
        <taxon>Pseudomonadati</taxon>
        <taxon>Pseudomonadota</taxon>
        <taxon>Alphaproteobacteria</taxon>
        <taxon>Hyphomicrobiales</taxon>
        <taxon>Methylobacteriaceae</taxon>
        <taxon>Microvirga</taxon>
    </lineage>
</organism>
<dbReference type="InterPro" id="IPR027417">
    <property type="entry name" value="P-loop_NTPase"/>
</dbReference>
<proteinExistence type="inferred from homology"/>
<keyword evidence="3 6" id="KW-0808">Transferase</keyword>
<dbReference type="HAMAP" id="MF_00836">
    <property type="entry name" value="PhnN"/>
    <property type="match status" value="1"/>
</dbReference>
<dbReference type="GO" id="GO:0019634">
    <property type="term" value="P:organic phosphonate metabolic process"/>
    <property type="evidence" value="ECO:0007669"/>
    <property type="project" value="UniProtKB-UniRule"/>
</dbReference>
<comment type="catalytic activity">
    <reaction evidence="1 6">
        <text>alpha-D-ribose 1,5-bisphosphate + ATP = 5-phospho-alpha-D-ribose 1-diphosphate + ADP</text>
        <dbReference type="Rhea" id="RHEA:20109"/>
        <dbReference type="ChEBI" id="CHEBI:30616"/>
        <dbReference type="ChEBI" id="CHEBI:58017"/>
        <dbReference type="ChEBI" id="CHEBI:68688"/>
        <dbReference type="ChEBI" id="CHEBI:456216"/>
        <dbReference type="EC" id="2.7.4.23"/>
    </reaction>
</comment>
<dbReference type="Proteomes" id="UP000403266">
    <property type="component" value="Unassembled WGS sequence"/>
</dbReference>
<evidence type="ECO:0000313" key="8">
    <source>
        <dbReference type="Proteomes" id="UP000403266"/>
    </source>
</evidence>
<evidence type="ECO:0000256" key="4">
    <source>
        <dbReference type="ARBA" id="ARBA00022741"/>
    </source>
</evidence>
<dbReference type="UniPathway" id="UPA00087">
    <property type="reaction ID" value="UER00175"/>
</dbReference>
<evidence type="ECO:0000256" key="3">
    <source>
        <dbReference type="ARBA" id="ARBA00022679"/>
    </source>
</evidence>
<gene>
    <name evidence="6 7" type="primary">phnN</name>
    <name evidence="7" type="ORF">FS320_28290</name>
</gene>
<dbReference type="EC" id="2.7.4.23" evidence="6"/>
<dbReference type="GO" id="GO:0033863">
    <property type="term" value="F:ribose 1,5-bisphosphate phosphokinase activity"/>
    <property type="evidence" value="ECO:0007669"/>
    <property type="project" value="UniProtKB-UniRule"/>
</dbReference>
<keyword evidence="8" id="KW-1185">Reference proteome</keyword>
<evidence type="ECO:0000313" key="7">
    <source>
        <dbReference type="EMBL" id="MPR28918.1"/>
    </source>
</evidence>
<keyword evidence="7" id="KW-0418">Kinase</keyword>
<keyword evidence="5 6" id="KW-0067">ATP-binding</keyword>
<evidence type="ECO:0000256" key="5">
    <source>
        <dbReference type="ARBA" id="ARBA00022840"/>
    </source>
</evidence>
<dbReference type="GO" id="GO:0006015">
    <property type="term" value="P:5-phosphoribose 1-diphosphate biosynthetic process"/>
    <property type="evidence" value="ECO:0007669"/>
    <property type="project" value="UniProtKB-UniRule"/>
</dbReference>
<dbReference type="EMBL" id="VOSK01000182">
    <property type="protein sequence ID" value="MPR28918.1"/>
    <property type="molecule type" value="Genomic_DNA"/>
</dbReference>
<accession>A0A5N7MPZ2</accession>
<keyword evidence="4 6" id="KW-0547">Nucleotide-binding</keyword>
<comment type="function">
    <text evidence="6">Catalyzes the phosphorylation of ribose 1,5-bisphosphate to 5-phospho-D-ribosyl alpha-1-diphosphate (PRPP).</text>
</comment>
<evidence type="ECO:0000256" key="1">
    <source>
        <dbReference type="ARBA" id="ARBA00000373"/>
    </source>
</evidence>
<dbReference type="SUPFAM" id="SSF52540">
    <property type="entry name" value="P-loop containing nucleoside triphosphate hydrolases"/>
    <property type="match status" value="1"/>
</dbReference>
<dbReference type="AlphaFoldDB" id="A0A5N7MPZ2"/>
<sequence>MLPEGVFVAIVGPSGAGKDTLLKAAAEALSHRPDIIFVRRVITRTSDGVSEDHDTLTPQAFEAARTAGLFCLSWRAHGLLYGLPHSALDAVRRGDAVVANVSRTVLVDAVQTFGRLAVVEITADPEALVERIAARGRESEEDARERVARSVTLRVPPTACNYVQINNSGPMEIARERLVRSLVSMSL</sequence>
<name>A0A5N7MPZ2_9HYPH</name>
<comment type="similarity">
    <text evidence="6">Belongs to the ribose 1,5-bisphosphokinase family.</text>
</comment>
<dbReference type="Gene3D" id="3.40.50.300">
    <property type="entry name" value="P-loop containing nucleotide triphosphate hydrolases"/>
    <property type="match status" value="1"/>
</dbReference>
<protein>
    <recommendedName>
        <fullName evidence="6">Ribose 1,5-bisphosphate phosphokinase PhnN</fullName>
        <ecNumber evidence="6">2.7.4.23</ecNumber>
    </recommendedName>
    <alternativeName>
        <fullName evidence="6">Ribose 1,5-bisphosphokinase</fullName>
    </alternativeName>
</protein>
<evidence type="ECO:0000256" key="6">
    <source>
        <dbReference type="HAMAP-Rule" id="MF_00836"/>
    </source>
</evidence>
<dbReference type="NCBIfam" id="TIGR02322">
    <property type="entry name" value="phosphon_PhnN"/>
    <property type="match status" value="1"/>
</dbReference>